<dbReference type="EC" id="2.5.1.9" evidence="4 9"/>
<dbReference type="SUPFAM" id="SSF63380">
    <property type="entry name" value="Riboflavin synthase domain-like"/>
    <property type="match status" value="2"/>
</dbReference>
<dbReference type="AlphaFoldDB" id="A0A7G1Q8D1"/>
<dbReference type="RefSeq" id="WP_197744783.1">
    <property type="nucleotide sequence ID" value="NZ_LR778175.1"/>
</dbReference>
<gene>
    <name evidence="12" type="primary">ribE</name>
    <name evidence="12" type="ORF">NSCAC_0425</name>
</gene>
<dbReference type="PROSITE" id="PS51177">
    <property type="entry name" value="LUMAZINE_BIND"/>
    <property type="match status" value="2"/>
</dbReference>
<feature type="domain" description="Lumazine-binding" evidence="11">
    <location>
        <begin position="1"/>
        <end position="97"/>
    </location>
</feature>
<keyword evidence="13" id="KW-1185">Reference proteome</keyword>
<feature type="repeat" description="Lumazine-binding" evidence="10">
    <location>
        <begin position="1"/>
        <end position="97"/>
    </location>
</feature>
<dbReference type="FunFam" id="2.40.30.20:FF:000004">
    <property type="entry name" value="Riboflavin synthase, alpha subunit"/>
    <property type="match status" value="1"/>
</dbReference>
<proteinExistence type="predicted"/>
<dbReference type="GO" id="GO:0009231">
    <property type="term" value="P:riboflavin biosynthetic process"/>
    <property type="evidence" value="ECO:0007669"/>
    <property type="project" value="UniProtKB-KW"/>
</dbReference>
<sequence length="197" mass="21467">MFTGIIKSVGTVITHEKKKEGLYLGIDTHQLDLTSIKLGDSIAVSGVCLTVVQKSIQSLFFELSPETLACTTLGNLTLGDLSNLESALTLKDSLGGHLVSGHCDGIGTIRSIISFGESSSIKIEAPLELMRYIAKKGSICVDGVSLTVNYIYKNSFEINLIPHTLQATTFSQFKIDQQVNLEVDLIARYIESLFHRT</sequence>
<keyword evidence="6" id="KW-0686">Riboflavin biosynthesis</keyword>
<dbReference type="InterPro" id="IPR017938">
    <property type="entry name" value="Riboflavin_synthase-like_b-brl"/>
</dbReference>
<dbReference type="CDD" id="cd00402">
    <property type="entry name" value="Riboflavin_synthase_like"/>
    <property type="match status" value="1"/>
</dbReference>
<evidence type="ECO:0000256" key="3">
    <source>
        <dbReference type="ARBA" id="ARBA00004887"/>
    </source>
</evidence>
<evidence type="ECO:0000256" key="4">
    <source>
        <dbReference type="ARBA" id="ARBA00012827"/>
    </source>
</evidence>
<evidence type="ECO:0000256" key="5">
    <source>
        <dbReference type="ARBA" id="ARBA00013950"/>
    </source>
</evidence>
<accession>A0A7G1Q8D1</accession>
<evidence type="ECO:0000256" key="2">
    <source>
        <dbReference type="ARBA" id="ARBA00002803"/>
    </source>
</evidence>
<evidence type="ECO:0000313" key="13">
    <source>
        <dbReference type="Proteomes" id="UP000516072"/>
    </source>
</evidence>
<dbReference type="Pfam" id="PF00677">
    <property type="entry name" value="Lum_binding"/>
    <property type="match status" value="2"/>
</dbReference>
<dbReference type="EMBL" id="LR778175">
    <property type="protein sequence ID" value="CAB1274952.1"/>
    <property type="molecule type" value="Genomic_DNA"/>
</dbReference>
<evidence type="ECO:0000256" key="1">
    <source>
        <dbReference type="ARBA" id="ARBA00000968"/>
    </source>
</evidence>
<dbReference type="PANTHER" id="PTHR21098:SF12">
    <property type="entry name" value="RIBOFLAVIN SYNTHASE"/>
    <property type="match status" value="1"/>
</dbReference>
<reference evidence="12 13" key="1">
    <citation type="submission" date="2020-03" db="EMBL/GenBank/DDBJ databases">
        <authorList>
            <person name="Picone N."/>
        </authorList>
    </citation>
    <scope>NUCLEOTIDE SEQUENCE [LARGE SCALE GENOMIC DNA]</scope>
    <source>
        <strain evidence="12">NSCAC1</strain>
    </source>
</reference>
<keyword evidence="7 12" id="KW-0808">Transferase</keyword>
<dbReference type="PIRSF" id="PIRSF000498">
    <property type="entry name" value="Riboflavin_syn_A"/>
    <property type="match status" value="1"/>
</dbReference>
<evidence type="ECO:0000256" key="8">
    <source>
        <dbReference type="ARBA" id="ARBA00022737"/>
    </source>
</evidence>
<comment type="pathway">
    <text evidence="3">Cofactor biosynthesis; riboflavin biosynthesis; riboflavin from 2-hydroxy-3-oxobutyl phosphate and 5-amino-6-(D-ribitylamino)uracil: step 2/2.</text>
</comment>
<evidence type="ECO:0000256" key="6">
    <source>
        <dbReference type="ARBA" id="ARBA00022619"/>
    </source>
</evidence>
<comment type="catalytic activity">
    <reaction evidence="1">
        <text>2 6,7-dimethyl-8-(1-D-ribityl)lumazine + H(+) = 5-amino-6-(D-ribitylamino)uracil + riboflavin</text>
        <dbReference type="Rhea" id="RHEA:20772"/>
        <dbReference type="ChEBI" id="CHEBI:15378"/>
        <dbReference type="ChEBI" id="CHEBI:15934"/>
        <dbReference type="ChEBI" id="CHEBI:57986"/>
        <dbReference type="ChEBI" id="CHEBI:58201"/>
        <dbReference type="EC" id="2.5.1.9"/>
    </reaction>
</comment>
<evidence type="ECO:0000256" key="7">
    <source>
        <dbReference type="ARBA" id="ARBA00022679"/>
    </source>
</evidence>
<evidence type="ECO:0000313" key="12">
    <source>
        <dbReference type="EMBL" id="CAB1274952.1"/>
    </source>
</evidence>
<dbReference type="PANTHER" id="PTHR21098">
    <property type="entry name" value="RIBOFLAVIN SYNTHASE ALPHA CHAIN"/>
    <property type="match status" value="1"/>
</dbReference>
<name>A0A7G1Q8D1_9GAMM</name>
<evidence type="ECO:0000256" key="9">
    <source>
        <dbReference type="NCBIfam" id="TIGR00187"/>
    </source>
</evidence>
<dbReference type="Proteomes" id="UP000516072">
    <property type="component" value="Chromosome"/>
</dbReference>
<dbReference type="NCBIfam" id="NF009566">
    <property type="entry name" value="PRK13020.1"/>
    <property type="match status" value="1"/>
</dbReference>
<protein>
    <recommendedName>
        <fullName evidence="5 9">Riboflavin synthase</fullName>
        <ecNumber evidence="4 9">2.5.1.9</ecNumber>
    </recommendedName>
</protein>
<feature type="domain" description="Lumazine-binding" evidence="11">
    <location>
        <begin position="98"/>
        <end position="194"/>
    </location>
</feature>
<dbReference type="InterPro" id="IPR001783">
    <property type="entry name" value="Lumazine-bd"/>
</dbReference>
<keyword evidence="8" id="KW-0677">Repeat</keyword>
<organism evidence="12 13">
    <name type="scientific">Candidatus Nitrosacidococcus tergens</name>
    <dbReference type="NCBI Taxonomy" id="553981"/>
    <lineage>
        <taxon>Bacteria</taxon>
        <taxon>Pseudomonadati</taxon>
        <taxon>Pseudomonadota</taxon>
        <taxon>Gammaproteobacteria</taxon>
        <taxon>Chromatiales</taxon>
        <taxon>Chromatiaceae</taxon>
        <taxon>Candidatus Nitrosacidococcus</taxon>
    </lineage>
</organism>
<evidence type="ECO:0000259" key="11">
    <source>
        <dbReference type="PROSITE" id="PS51177"/>
    </source>
</evidence>
<dbReference type="GO" id="GO:0004746">
    <property type="term" value="F:riboflavin synthase activity"/>
    <property type="evidence" value="ECO:0007669"/>
    <property type="project" value="UniProtKB-UniRule"/>
</dbReference>
<dbReference type="InterPro" id="IPR023366">
    <property type="entry name" value="ATP_synth_asu-like_sf"/>
</dbReference>
<dbReference type="KEGG" id="ntg:NSCAC_0425"/>
<dbReference type="NCBIfam" id="TIGR00187">
    <property type="entry name" value="ribE"/>
    <property type="match status" value="1"/>
</dbReference>
<dbReference type="InterPro" id="IPR026017">
    <property type="entry name" value="Lumazine-bd_dom"/>
</dbReference>
<comment type="function">
    <text evidence="2">Catalyzes the dismutation of two molecules of 6,7-dimethyl-8-ribityllumazine, resulting in the formation of riboflavin and 5-amino-6-(D-ribitylamino)uracil.</text>
</comment>
<feature type="repeat" description="Lumazine-binding" evidence="10">
    <location>
        <begin position="98"/>
        <end position="194"/>
    </location>
</feature>
<dbReference type="Gene3D" id="2.40.30.20">
    <property type="match status" value="2"/>
</dbReference>
<evidence type="ECO:0000256" key="10">
    <source>
        <dbReference type="PROSITE-ProRule" id="PRU00524"/>
    </source>
</evidence>
<dbReference type="NCBIfam" id="NF006767">
    <property type="entry name" value="PRK09289.1"/>
    <property type="match status" value="1"/>
</dbReference>